<protein>
    <submittedName>
        <fullName evidence="2">Uncharacterized protein</fullName>
    </submittedName>
</protein>
<feature type="region of interest" description="Disordered" evidence="1">
    <location>
        <begin position="58"/>
        <end position="106"/>
    </location>
</feature>
<feature type="region of interest" description="Disordered" evidence="1">
    <location>
        <begin position="1"/>
        <end position="22"/>
    </location>
</feature>
<name>A0A317JUP9_9BACT</name>
<reference evidence="2 3" key="1">
    <citation type="submission" date="2018-02" db="EMBL/GenBank/DDBJ databases">
        <title>Genomic Reconstructions from Amazon Rainforest and Pasture Soil Reveal Novel Insights into the Physiology of Candidate Phyla in Tropical Sites.</title>
        <authorList>
            <person name="Kroeger M.E."/>
            <person name="Delmont T."/>
            <person name="Eren A.M."/>
            <person name="Guo J."/>
            <person name="Meyer K.M."/>
            <person name="Khan K."/>
            <person name="Rodrigues J.L.M."/>
            <person name="Bohannan B.J.M."/>
            <person name="Tringe S."/>
            <person name="Borges C.D."/>
            <person name="Tiedje J."/>
            <person name="Tsai S.M."/>
            <person name="Nusslein K."/>
        </authorList>
    </citation>
    <scope>NUCLEOTIDE SEQUENCE [LARGE SCALE GENOMIC DNA]</scope>
    <source>
        <strain evidence="2">Amazon FNV 2010 28 9</strain>
    </source>
</reference>
<evidence type="ECO:0000313" key="2">
    <source>
        <dbReference type="EMBL" id="PWU23850.1"/>
    </source>
</evidence>
<accession>A0A317JUP9</accession>
<evidence type="ECO:0000256" key="1">
    <source>
        <dbReference type="SAM" id="MobiDB-lite"/>
    </source>
</evidence>
<evidence type="ECO:0000313" key="3">
    <source>
        <dbReference type="Proteomes" id="UP000246104"/>
    </source>
</evidence>
<feature type="compositionally biased region" description="Basic residues" evidence="1">
    <location>
        <begin position="93"/>
        <end position="102"/>
    </location>
</feature>
<sequence>MDRIPGDIKDIGKRTTGVIPESLLPGGKVEVRTDVPEDVVVSEKARLMKTLLEHRGREGISRLEEKPSRQEERRTSEGEKTKEHRDRTEKRRSLTPKTKRRSLSIDQTVHDIKENYRLSRTDPVVHTIRDTYATWTRTLPVHRRVFHMIPRASAFIFDGPNKLLIFTNAAASGSLEIRKEGETDKKRLPSWIYEVGRAVVPRQNEDGTVTLVDTWRKGNPGLRKTEAVYPLVQQLEIPQEVEQLNVQDLWALMLSAVASEYQRTDVLHHERHGVRAAVLYGEPGKKGKGERKLLVTQEIPFDIASDSQKTMEFLREEGNMIELPASAVDDFIELGHKGNLRMGDELGKSDVRRLTEPQRKALQSIDVCLSVRTDGEYTEFSQATGGVLARQQIEMVFHEQEKNKQTYTIDFTVHYSHPYVDGKDALPAFRRTKKNFIDKVNEVLPGKHDEIRELRSMPEKVGNDIRMLEVFSREEWTALYQDIQQIRNFLMQHATEFNLNEKALLAQMSPSRFIADLIDEYFGIEVSHFLDAESGTGAVAPTPSFSTHLVERLKSKNPRQIEKAGKLLAINATLKDLSQNREGLVLETALNTSGAARPGLEVLSGFTLPQAQKMLTRVKAMHSVVIQDGNISGFGSAQGFYDRGIVFGYAFANPREKGDNSDPGLILSLRLGNKMGRKLRSLGNAVTAEDIRKHIQEKVKSLKEAYSIQ</sequence>
<dbReference type="Proteomes" id="UP000246104">
    <property type="component" value="Unassembled WGS sequence"/>
</dbReference>
<organism evidence="2 3">
    <name type="scientific">Candidatus Cerribacteria bacterium 'Amazon FNV 2010 28 9'</name>
    <dbReference type="NCBI Taxonomy" id="2081795"/>
    <lineage>
        <taxon>Bacteria</taxon>
        <taxon>Candidatus Cerribacteria</taxon>
    </lineage>
</organism>
<gene>
    <name evidence="2" type="ORF">C5B42_01665</name>
</gene>
<comment type="caution">
    <text evidence="2">The sequence shown here is derived from an EMBL/GenBank/DDBJ whole genome shotgun (WGS) entry which is preliminary data.</text>
</comment>
<feature type="compositionally biased region" description="Basic and acidic residues" evidence="1">
    <location>
        <begin position="1"/>
        <end position="13"/>
    </location>
</feature>
<proteinExistence type="predicted"/>
<dbReference type="EMBL" id="PSRQ01000022">
    <property type="protein sequence ID" value="PWU23850.1"/>
    <property type="molecule type" value="Genomic_DNA"/>
</dbReference>
<feature type="compositionally biased region" description="Basic and acidic residues" evidence="1">
    <location>
        <begin position="58"/>
        <end position="92"/>
    </location>
</feature>
<dbReference type="AlphaFoldDB" id="A0A317JUP9"/>